<dbReference type="FunFam" id="3.40.50.1860:FF:000002">
    <property type="entry name" value="Glutamate racemase"/>
    <property type="match status" value="1"/>
</dbReference>
<dbReference type="InterPro" id="IPR001920">
    <property type="entry name" value="Asp/Glu_race"/>
</dbReference>
<dbReference type="GO" id="GO:0008360">
    <property type="term" value="P:regulation of cell shape"/>
    <property type="evidence" value="ECO:0007669"/>
    <property type="project" value="UniProtKB-KW"/>
</dbReference>
<dbReference type="NCBIfam" id="TIGR00067">
    <property type="entry name" value="glut_race"/>
    <property type="match status" value="1"/>
</dbReference>
<evidence type="ECO:0000256" key="5">
    <source>
        <dbReference type="ARBA" id="ARBA00023235"/>
    </source>
</evidence>
<dbReference type="Pfam" id="PF01177">
    <property type="entry name" value="Asp_Glu_race"/>
    <property type="match status" value="1"/>
</dbReference>
<protein>
    <recommendedName>
        <fullName evidence="7 8">Glutamate racemase</fullName>
        <ecNumber evidence="2 8">5.1.1.3</ecNumber>
    </recommendedName>
</protein>
<proteinExistence type="inferred from homology"/>
<dbReference type="PANTHER" id="PTHR21198:SF2">
    <property type="entry name" value="GLUTAMATE RACEMASE"/>
    <property type="match status" value="1"/>
</dbReference>
<dbReference type="RefSeq" id="WP_122899132.1">
    <property type="nucleotide sequence ID" value="NZ_RHIB01000002.1"/>
</dbReference>
<organism evidence="9 10">
    <name type="scientific">Alteribacter keqinensis</name>
    <dbReference type="NCBI Taxonomy" id="2483800"/>
    <lineage>
        <taxon>Bacteria</taxon>
        <taxon>Bacillati</taxon>
        <taxon>Bacillota</taxon>
        <taxon>Bacilli</taxon>
        <taxon>Bacillales</taxon>
        <taxon>Bacillaceae</taxon>
        <taxon>Alteribacter</taxon>
    </lineage>
</organism>
<evidence type="ECO:0000256" key="7">
    <source>
        <dbReference type="ARBA" id="ARBA00070053"/>
    </source>
</evidence>
<dbReference type="HAMAP" id="MF_00258">
    <property type="entry name" value="Glu_racemase"/>
    <property type="match status" value="1"/>
</dbReference>
<gene>
    <name evidence="9" type="primary">racE</name>
    <name evidence="8" type="synonym">murI</name>
    <name evidence="9" type="ORF">EBO34_12735</name>
</gene>
<dbReference type="PROSITE" id="PS00924">
    <property type="entry name" value="ASP_GLU_RACEMASE_2"/>
    <property type="match status" value="1"/>
</dbReference>
<evidence type="ECO:0000256" key="3">
    <source>
        <dbReference type="ARBA" id="ARBA00022960"/>
    </source>
</evidence>
<feature type="active site" description="Proton donor/acceptor" evidence="8">
    <location>
        <position position="72"/>
    </location>
</feature>
<keyword evidence="4 8" id="KW-0573">Peptidoglycan synthesis</keyword>
<comment type="caution">
    <text evidence="9">The sequence shown here is derived from an EMBL/GenBank/DDBJ whole genome shotgun (WGS) entry which is preliminary data.</text>
</comment>
<dbReference type="OrthoDB" id="9801055at2"/>
<name>A0A3M7TPM2_9BACI</name>
<dbReference type="Gene3D" id="3.40.50.1860">
    <property type="match status" value="2"/>
</dbReference>
<feature type="active site" description="Proton donor/acceptor" evidence="8">
    <location>
        <position position="182"/>
    </location>
</feature>
<sequence>MEKAIGVIDSGIGGLTVAHELMRQLPKEKIIYLGDTLRCPYGPRPQNEVKEFTWNMVNFLLERDIKALVIACNTATAYTLGELKQKLNIPVIGVVQPGARAAINITKSNKVGIIGTEGTINSNVYNYALKKINPNIKVHSLACPLFAPMIEQGLLSGKSSRKIVKKTMDQMHKEIDTLILGCTHYPLIKNLIQEMLGNEVTLVSSSEETAREVSTILEVTNMLNQKVELPKHEFYTTGKNDVFIKVIKDVLGFHHNLHYPITTEKAVI</sequence>
<keyword evidence="10" id="KW-1185">Reference proteome</keyword>
<dbReference type="InterPro" id="IPR004391">
    <property type="entry name" value="Glu_race"/>
</dbReference>
<dbReference type="PROSITE" id="PS00923">
    <property type="entry name" value="ASP_GLU_RACEMASE_1"/>
    <property type="match status" value="1"/>
</dbReference>
<dbReference type="AlphaFoldDB" id="A0A3M7TPM2"/>
<comment type="similarity">
    <text evidence="8">Belongs to the aspartate/glutamate racemases family.</text>
</comment>
<dbReference type="InterPro" id="IPR015942">
    <property type="entry name" value="Asp/Glu/hydantoin_racemase"/>
</dbReference>
<evidence type="ECO:0000256" key="8">
    <source>
        <dbReference type="HAMAP-Rule" id="MF_00258"/>
    </source>
</evidence>
<dbReference type="InterPro" id="IPR033134">
    <property type="entry name" value="Asp/Glu_racemase_AS_2"/>
</dbReference>
<dbReference type="InterPro" id="IPR018187">
    <property type="entry name" value="Asp/Glu_racemase_AS_1"/>
</dbReference>
<dbReference type="GO" id="GO:0071555">
    <property type="term" value="P:cell wall organization"/>
    <property type="evidence" value="ECO:0007669"/>
    <property type="project" value="UniProtKB-KW"/>
</dbReference>
<evidence type="ECO:0000256" key="6">
    <source>
        <dbReference type="ARBA" id="ARBA00023316"/>
    </source>
</evidence>
<dbReference type="UniPathway" id="UPA00219"/>
<evidence type="ECO:0000256" key="2">
    <source>
        <dbReference type="ARBA" id="ARBA00013090"/>
    </source>
</evidence>
<dbReference type="EMBL" id="RHIB01000002">
    <property type="protein sequence ID" value="RNA67586.1"/>
    <property type="molecule type" value="Genomic_DNA"/>
</dbReference>
<dbReference type="GO" id="GO:0008881">
    <property type="term" value="F:glutamate racemase activity"/>
    <property type="evidence" value="ECO:0007669"/>
    <property type="project" value="UniProtKB-UniRule"/>
</dbReference>
<dbReference type="PANTHER" id="PTHR21198">
    <property type="entry name" value="GLUTAMATE RACEMASE"/>
    <property type="match status" value="1"/>
</dbReference>
<dbReference type="EC" id="5.1.1.3" evidence="2 8"/>
<dbReference type="GO" id="GO:0009252">
    <property type="term" value="P:peptidoglycan biosynthetic process"/>
    <property type="evidence" value="ECO:0007669"/>
    <property type="project" value="UniProtKB-UniRule"/>
</dbReference>
<evidence type="ECO:0000313" key="9">
    <source>
        <dbReference type="EMBL" id="RNA67586.1"/>
    </source>
</evidence>
<feature type="binding site" evidence="8">
    <location>
        <begin position="73"/>
        <end position="74"/>
    </location>
    <ligand>
        <name>substrate</name>
    </ligand>
</feature>
<evidence type="ECO:0000256" key="4">
    <source>
        <dbReference type="ARBA" id="ARBA00022984"/>
    </source>
</evidence>
<keyword evidence="5 8" id="KW-0413">Isomerase</keyword>
<dbReference type="Proteomes" id="UP000278746">
    <property type="component" value="Unassembled WGS sequence"/>
</dbReference>
<feature type="binding site" evidence="8">
    <location>
        <begin position="41"/>
        <end position="42"/>
    </location>
    <ligand>
        <name>substrate</name>
    </ligand>
</feature>
<evidence type="ECO:0000313" key="10">
    <source>
        <dbReference type="Proteomes" id="UP000278746"/>
    </source>
</evidence>
<dbReference type="SUPFAM" id="SSF53681">
    <property type="entry name" value="Aspartate/glutamate racemase"/>
    <property type="match status" value="2"/>
</dbReference>
<feature type="binding site" evidence="8">
    <location>
        <begin position="9"/>
        <end position="10"/>
    </location>
    <ligand>
        <name>substrate</name>
    </ligand>
</feature>
<comment type="pathway">
    <text evidence="8">Cell wall biogenesis; peptidoglycan biosynthesis.</text>
</comment>
<reference evidence="9 10" key="1">
    <citation type="submission" date="2018-10" db="EMBL/GenBank/DDBJ databases">
        <title>Bacillus Keqinensis sp. nov., a moderately halophilic bacterium isolated from a saline-alkaline lake.</title>
        <authorList>
            <person name="Wang H."/>
        </authorList>
    </citation>
    <scope>NUCLEOTIDE SEQUENCE [LARGE SCALE GENOMIC DNA]</scope>
    <source>
        <strain evidence="9 10">KQ-3</strain>
    </source>
</reference>
<comment type="function">
    <text evidence="8">Provides the (R)-glutamate required for cell wall biosynthesis.</text>
</comment>
<dbReference type="NCBIfam" id="NF002035">
    <property type="entry name" value="PRK00865.1-3"/>
    <property type="match status" value="1"/>
</dbReference>
<keyword evidence="6 8" id="KW-0961">Cell wall biogenesis/degradation</keyword>
<comment type="catalytic activity">
    <reaction evidence="1 8">
        <text>L-glutamate = D-glutamate</text>
        <dbReference type="Rhea" id="RHEA:12813"/>
        <dbReference type="ChEBI" id="CHEBI:29985"/>
        <dbReference type="ChEBI" id="CHEBI:29986"/>
        <dbReference type="EC" id="5.1.1.3"/>
    </reaction>
</comment>
<accession>A0A3M7TPM2</accession>
<dbReference type="GO" id="GO:0042802">
    <property type="term" value="F:identical protein binding"/>
    <property type="evidence" value="ECO:0007669"/>
    <property type="project" value="UniProtKB-ARBA"/>
</dbReference>
<evidence type="ECO:0000256" key="1">
    <source>
        <dbReference type="ARBA" id="ARBA00001602"/>
    </source>
</evidence>
<feature type="binding site" evidence="8">
    <location>
        <begin position="183"/>
        <end position="184"/>
    </location>
    <ligand>
        <name>substrate</name>
    </ligand>
</feature>
<keyword evidence="3 8" id="KW-0133">Cell shape</keyword>